<gene>
    <name evidence="1" type="ORF">OPV22_032128</name>
</gene>
<dbReference type="AlphaFoldDB" id="A0AAV8PUK0"/>
<proteinExistence type="predicted"/>
<organism evidence="1 2">
    <name type="scientific">Ensete ventricosum</name>
    <name type="common">Abyssinian banana</name>
    <name type="synonym">Musa ensete</name>
    <dbReference type="NCBI Taxonomy" id="4639"/>
    <lineage>
        <taxon>Eukaryota</taxon>
        <taxon>Viridiplantae</taxon>
        <taxon>Streptophyta</taxon>
        <taxon>Embryophyta</taxon>
        <taxon>Tracheophyta</taxon>
        <taxon>Spermatophyta</taxon>
        <taxon>Magnoliopsida</taxon>
        <taxon>Liliopsida</taxon>
        <taxon>Zingiberales</taxon>
        <taxon>Musaceae</taxon>
        <taxon>Ensete</taxon>
    </lineage>
</organism>
<keyword evidence="2" id="KW-1185">Reference proteome</keyword>
<evidence type="ECO:0000313" key="2">
    <source>
        <dbReference type="Proteomes" id="UP001222027"/>
    </source>
</evidence>
<evidence type="ECO:0000313" key="1">
    <source>
        <dbReference type="EMBL" id="KAJ8459202.1"/>
    </source>
</evidence>
<dbReference type="EMBL" id="JAQQAF010000009">
    <property type="protein sequence ID" value="KAJ8459202.1"/>
    <property type="molecule type" value="Genomic_DNA"/>
</dbReference>
<comment type="caution">
    <text evidence="1">The sequence shown here is derived from an EMBL/GenBank/DDBJ whole genome shotgun (WGS) entry which is preliminary data.</text>
</comment>
<sequence length="75" mass="8262">MWSKETAMGSTWRGAMLVEVCAMEKEKDESRRPACNVVFSFVGISASTDESGTASHFRLCATGWLEIDFVALARV</sequence>
<protein>
    <submittedName>
        <fullName evidence="1">Uncharacterized protein</fullName>
    </submittedName>
</protein>
<dbReference type="Proteomes" id="UP001222027">
    <property type="component" value="Unassembled WGS sequence"/>
</dbReference>
<name>A0AAV8PUK0_ENSVE</name>
<reference evidence="1 2" key="1">
    <citation type="submission" date="2022-12" db="EMBL/GenBank/DDBJ databases">
        <title>Chromosome-scale assembly of the Ensete ventricosum genome.</title>
        <authorList>
            <person name="Dussert Y."/>
            <person name="Stocks J."/>
            <person name="Wendawek A."/>
            <person name="Woldeyes F."/>
            <person name="Nichols R.A."/>
            <person name="Borrell J.S."/>
        </authorList>
    </citation>
    <scope>NUCLEOTIDE SEQUENCE [LARGE SCALE GENOMIC DNA]</scope>
    <source>
        <strain evidence="2">cv. Maze</strain>
        <tissue evidence="1">Seeds</tissue>
    </source>
</reference>
<accession>A0AAV8PUK0</accession>